<name>Q0I2I7_HISS1</name>
<dbReference type="AlphaFoldDB" id="Q0I2I7"/>
<accession>Q0I2I7</accession>
<proteinExistence type="predicted"/>
<dbReference type="KEGG" id="hso:HS_0798"/>
<protein>
    <submittedName>
        <fullName evidence="1">Uncharacterized protein</fullName>
    </submittedName>
</protein>
<dbReference type="HOGENOM" id="CLU_2633143_0_0_6"/>
<organism evidence="1">
    <name type="scientific">Histophilus somni (strain 129Pt)</name>
    <name type="common">Haemophilus somnus</name>
    <dbReference type="NCBI Taxonomy" id="205914"/>
    <lineage>
        <taxon>Bacteria</taxon>
        <taxon>Pseudomonadati</taxon>
        <taxon>Pseudomonadota</taxon>
        <taxon>Gammaproteobacteria</taxon>
        <taxon>Pasteurellales</taxon>
        <taxon>Pasteurellaceae</taxon>
        <taxon>Histophilus</taxon>
    </lineage>
</organism>
<gene>
    <name evidence="1" type="ordered locus">HS_0798</name>
</gene>
<sequence length="77" mass="8519">MRLRYRFYPSDNNTAIAGLVLYDELVKHAADADTETNSPSTIRRNAAGDSSFIIIRASFGLLASVILPKSLQKFESL</sequence>
<reference evidence="1" key="1">
    <citation type="submission" date="2006-08" db="EMBL/GenBank/DDBJ databases">
        <title>Complete genome sequence of Haemophilus somnus 129PT.</title>
        <authorList>
            <person name="Copeland A."/>
            <person name="Lucas S."/>
            <person name="Lapidus A."/>
            <person name="Barry K."/>
            <person name="Glavina del Rio T."/>
            <person name="Hammon N."/>
            <person name="Dalin E."/>
            <person name="Tice H."/>
            <person name="Pitluck S."/>
            <person name="Brettin T.S."/>
            <person name="Bruce D."/>
            <person name="Challacombe J.F."/>
            <person name="Chertkov O."/>
            <person name="Detter J.C."/>
            <person name="Gilna P."/>
            <person name="Han S."/>
            <person name="Misra M."/>
            <person name="Tapia R."/>
            <person name="Thayer N.N."/>
            <person name="Xie G."/>
            <person name="Inzana T.J."/>
            <person name="Duncan A.J."/>
            <person name="Siddaramppa S."/>
            <person name="Richardson P."/>
        </authorList>
    </citation>
    <scope>NUCLEOTIDE SEQUENCE</scope>
    <source>
        <strain evidence="1">129PT</strain>
    </source>
</reference>
<evidence type="ECO:0000313" key="1">
    <source>
        <dbReference type="EMBL" id="ABI25073.1"/>
    </source>
</evidence>
<dbReference type="EMBL" id="CP000436">
    <property type="protein sequence ID" value="ABI25073.1"/>
    <property type="molecule type" value="Genomic_DNA"/>
</dbReference>